<name>G5BVV0_HETGA</name>
<organism evidence="1 2">
    <name type="scientific">Heterocephalus glaber</name>
    <name type="common">Naked mole rat</name>
    <dbReference type="NCBI Taxonomy" id="10181"/>
    <lineage>
        <taxon>Eukaryota</taxon>
        <taxon>Metazoa</taxon>
        <taxon>Chordata</taxon>
        <taxon>Craniata</taxon>
        <taxon>Vertebrata</taxon>
        <taxon>Euteleostomi</taxon>
        <taxon>Mammalia</taxon>
        <taxon>Eutheria</taxon>
        <taxon>Euarchontoglires</taxon>
        <taxon>Glires</taxon>
        <taxon>Rodentia</taxon>
        <taxon>Hystricomorpha</taxon>
        <taxon>Bathyergidae</taxon>
        <taxon>Heterocephalus</taxon>
    </lineage>
</organism>
<dbReference type="AlphaFoldDB" id="G5BVV0"/>
<dbReference type="InParanoid" id="G5BVV0"/>
<reference evidence="1 2" key="1">
    <citation type="journal article" date="2011" name="Nature">
        <title>Genome sequencing reveals insights into physiology and longevity of the naked mole rat.</title>
        <authorList>
            <person name="Kim E.B."/>
            <person name="Fang X."/>
            <person name="Fushan A.A."/>
            <person name="Huang Z."/>
            <person name="Lobanov A.V."/>
            <person name="Han L."/>
            <person name="Marino S.M."/>
            <person name="Sun X."/>
            <person name="Turanov A.A."/>
            <person name="Yang P."/>
            <person name="Yim S.H."/>
            <person name="Zhao X."/>
            <person name="Kasaikina M.V."/>
            <person name="Stoletzki N."/>
            <person name="Peng C."/>
            <person name="Polak P."/>
            <person name="Xiong Z."/>
            <person name="Kiezun A."/>
            <person name="Zhu Y."/>
            <person name="Chen Y."/>
            <person name="Kryukov G.V."/>
            <person name="Zhang Q."/>
            <person name="Peshkin L."/>
            <person name="Yang L."/>
            <person name="Bronson R.T."/>
            <person name="Buffenstein R."/>
            <person name="Wang B."/>
            <person name="Han C."/>
            <person name="Li Q."/>
            <person name="Chen L."/>
            <person name="Zhao W."/>
            <person name="Sunyaev S.R."/>
            <person name="Park T.J."/>
            <person name="Zhang G."/>
            <person name="Wang J."/>
            <person name="Gladyshev V.N."/>
        </authorList>
    </citation>
    <scope>NUCLEOTIDE SEQUENCE [LARGE SCALE GENOMIC DNA]</scope>
</reference>
<protein>
    <submittedName>
        <fullName evidence="1">Lysophosphatidic acid phosphatase type 6</fullName>
    </submittedName>
</protein>
<dbReference type="EMBL" id="JH172102">
    <property type="protein sequence ID" value="EHB13411.1"/>
    <property type="molecule type" value="Genomic_DNA"/>
</dbReference>
<accession>G5BVV0</accession>
<sequence length="186" mass="20874">MGADDGKLLPLVALAVLWADHGQHPIDCSLLELKMVQVMFRHGACSPLKVLLLEELAEWNTQLLEVPPQTQFGYNCWGLRQRTRGQREAAALQLGISEDLKKWKEGMGTDSSDEMDFLILLDSVAAKQVHSLPSCPMLKRFTQVIEQRAVDTALYILQQEDRKGLQMAVGPFVHIMENNLLKAIPL</sequence>
<gene>
    <name evidence="1" type="ORF">GW7_07589</name>
</gene>
<proteinExistence type="predicted"/>
<evidence type="ECO:0000313" key="1">
    <source>
        <dbReference type="EMBL" id="EHB13411.1"/>
    </source>
</evidence>
<dbReference type="InterPro" id="IPR029033">
    <property type="entry name" value="His_PPase_superfam"/>
</dbReference>
<evidence type="ECO:0000313" key="2">
    <source>
        <dbReference type="Proteomes" id="UP000006813"/>
    </source>
</evidence>
<dbReference type="Proteomes" id="UP000006813">
    <property type="component" value="Unassembled WGS sequence"/>
</dbReference>
<dbReference type="Gene3D" id="3.40.50.1240">
    <property type="entry name" value="Phosphoglycerate mutase-like"/>
    <property type="match status" value="2"/>
</dbReference>